<feature type="transmembrane region" description="Helical" evidence="1">
    <location>
        <begin position="158"/>
        <end position="180"/>
    </location>
</feature>
<sequence>MIGSFRNMLKKPINIIFLFLSMILMSVSFIYVYTDQYDTFENQNRRADYQIDGALLAFEMVDTAEGSPVYQNLALQKREIAKQLNSVLFEKPDKYIESGNELAKLREELRKEKDFNHEIEILQPPLAKTKMDSTYFTHVLKTNETIYLKPETFSTLSLFFFSILGIVWFPVCAFLTANMLEDEYEHESLLKGLPESFLRRCLRRYGTLFKFFIIGLLGALLLAFGFTQLFGNGINDLGNSQVVQLISFSILKNWQVMLLYIFYLIVLFTFVFTLSIFLNVLLRNFYLTLILEMIFYALTILLPEFISESPWYLGAYLIPTYLLEGKYLTNTSSIFLNPIVGMGYLLMITFLLLLLISLMSKRGLKGVKA</sequence>
<feature type="transmembrane region" description="Helical" evidence="1">
    <location>
        <begin position="285"/>
        <end position="306"/>
    </location>
</feature>
<dbReference type="EMBL" id="NGKB01000002">
    <property type="protein sequence ID" value="RSU16353.1"/>
    <property type="molecule type" value="Genomic_DNA"/>
</dbReference>
<evidence type="ECO:0000313" key="2">
    <source>
        <dbReference type="EMBL" id="RSU16353.1"/>
    </source>
</evidence>
<reference evidence="2 3" key="1">
    <citation type="submission" date="2017-05" db="EMBL/GenBank/DDBJ databases">
        <title>Vagococcus spp. assemblies.</title>
        <authorList>
            <person name="Gulvik C.A."/>
        </authorList>
    </citation>
    <scope>NUCLEOTIDE SEQUENCE [LARGE SCALE GENOMIC DNA]</scope>
    <source>
        <strain evidence="2 3">SS1714</strain>
    </source>
</reference>
<keyword evidence="1" id="KW-0472">Membrane</keyword>
<evidence type="ECO:0008006" key="4">
    <source>
        <dbReference type="Google" id="ProtNLM"/>
    </source>
</evidence>
<dbReference type="GeneID" id="95580555"/>
<dbReference type="OrthoDB" id="2199952at2"/>
<feature type="transmembrane region" description="Helical" evidence="1">
    <location>
        <begin position="334"/>
        <end position="358"/>
    </location>
</feature>
<proteinExistence type="predicted"/>
<keyword evidence="3" id="KW-1185">Reference proteome</keyword>
<feature type="transmembrane region" description="Helical" evidence="1">
    <location>
        <begin position="12"/>
        <end position="33"/>
    </location>
</feature>
<comment type="caution">
    <text evidence="2">The sequence shown here is derived from an EMBL/GenBank/DDBJ whole genome shotgun (WGS) entry which is preliminary data.</text>
</comment>
<keyword evidence="1" id="KW-0812">Transmembrane</keyword>
<name>A0A430B7V4_9ENTE</name>
<organism evidence="2 3">
    <name type="scientific">Vagococcus carniphilus</name>
    <dbReference type="NCBI Taxonomy" id="218144"/>
    <lineage>
        <taxon>Bacteria</taxon>
        <taxon>Bacillati</taxon>
        <taxon>Bacillota</taxon>
        <taxon>Bacilli</taxon>
        <taxon>Lactobacillales</taxon>
        <taxon>Enterococcaceae</taxon>
        <taxon>Vagococcus</taxon>
    </lineage>
</organism>
<dbReference type="Proteomes" id="UP000288028">
    <property type="component" value="Unassembled WGS sequence"/>
</dbReference>
<dbReference type="RefSeq" id="WP_126791454.1">
    <property type="nucleotide sequence ID" value="NZ_CP060720.1"/>
</dbReference>
<dbReference type="AlphaFoldDB" id="A0A430B7V4"/>
<evidence type="ECO:0000313" key="3">
    <source>
        <dbReference type="Proteomes" id="UP000288028"/>
    </source>
</evidence>
<keyword evidence="1" id="KW-1133">Transmembrane helix</keyword>
<gene>
    <name evidence="2" type="ORF">CBF28_02160</name>
</gene>
<accession>A0A430B7V4</accession>
<evidence type="ECO:0000256" key="1">
    <source>
        <dbReference type="SAM" id="Phobius"/>
    </source>
</evidence>
<feature type="transmembrane region" description="Helical" evidence="1">
    <location>
        <begin position="208"/>
        <end position="230"/>
    </location>
</feature>
<feature type="transmembrane region" description="Helical" evidence="1">
    <location>
        <begin position="257"/>
        <end position="278"/>
    </location>
</feature>
<protein>
    <recommendedName>
        <fullName evidence="4">ABC transporter permease</fullName>
    </recommendedName>
</protein>